<dbReference type="SUPFAM" id="SSF55826">
    <property type="entry name" value="YbaK/ProRS associated domain"/>
    <property type="match status" value="1"/>
</dbReference>
<dbReference type="AlphaFoldDB" id="A0A0L8J5M9"/>
<evidence type="ECO:0000313" key="2">
    <source>
        <dbReference type="EMBL" id="KOG08935.1"/>
    </source>
</evidence>
<name>A0A0L8J5M9_STRVR</name>
<evidence type="ECO:0000259" key="1">
    <source>
        <dbReference type="Pfam" id="PF04073"/>
    </source>
</evidence>
<dbReference type="InterPro" id="IPR036754">
    <property type="entry name" value="YbaK/aa-tRNA-synt-asso_dom_sf"/>
</dbReference>
<gene>
    <name evidence="2" type="ORF">ADK34_37820</name>
</gene>
<dbReference type="RefSeq" id="WP_017241116.1">
    <property type="nucleotide sequence ID" value="NZ_LGUP01000403.1"/>
</dbReference>
<sequence>MTADSVNTTHATPDTHATYEKLLALLDEHGAAYRVIEHAPEGATEAVSALRGHAPAEAAKCIIAMVKIGKKEKRFALVVVPGDKRIDLAAVKALYGGTYVSFASPEIAEELAGSPSGTILPFSFDERLDLFVDPDLLVHEEFYFNAARLDRSLALSAKDYRAIAEPRVERVSTD</sequence>
<feature type="domain" description="YbaK/aminoacyl-tRNA synthetase-associated" evidence="1">
    <location>
        <begin position="43"/>
        <end position="162"/>
    </location>
</feature>
<dbReference type="OrthoDB" id="5524888at2"/>
<dbReference type="Pfam" id="PF04073">
    <property type="entry name" value="tRNA_edit"/>
    <property type="match status" value="1"/>
</dbReference>
<reference evidence="2 3" key="1">
    <citation type="submission" date="2015-06" db="EMBL/GenBank/DDBJ databases">
        <authorList>
            <person name="Hoefler B.C."/>
            <person name="Straight P.D."/>
        </authorList>
    </citation>
    <scope>NUCLEOTIDE SEQUENCE [LARGE SCALE GENOMIC DNA]</scope>
    <source>
        <strain evidence="2 3">NRRL 3427</strain>
    </source>
</reference>
<dbReference type="PANTHER" id="PTHR30411:SF9">
    <property type="entry name" value="MULTIFUNCTIONAL SER_THR-TRNA DEACYLASE PROXP-Y"/>
    <property type="match status" value="1"/>
</dbReference>
<dbReference type="Gene3D" id="3.90.960.10">
    <property type="entry name" value="YbaK/aminoacyl-tRNA synthetase-associated domain"/>
    <property type="match status" value="1"/>
</dbReference>
<protein>
    <submittedName>
        <fullName evidence="2">Prolyl-tRNA synthetase</fullName>
    </submittedName>
</protein>
<organism evidence="2 3">
    <name type="scientific">Streptomyces viridochromogenes</name>
    <dbReference type="NCBI Taxonomy" id="1938"/>
    <lineage>
        <taxon>Bacteria</taxon>
        <taxon>Bacillati</taxon>
        <taxon>Actinomycetota</taxon>
        <taxon>Actinomycetes</taxon>
        <taxon>Kitasatosporales</taxon>
        <taxon>Streptomycetaceae</taxon>
        <taxon>Streptomyces</taxon>
    </lineage>
</organism>
<dbReference type="PATRIC" id="fig|1938.6.peg.8147"/>
<comment type="caution">
    <text evidence="2">The sequence shown here is derived from an EMBL/GenBank/DDBJ whole genome shotgun (WGS) entry which is preliminary data.</text>
</comment>
<dbReference type="GO" id="GO:0002161">
    <property type="term" value="F:aminoacyl-tRNA deacylase activity"/>
    <property type="evidence" value="ECO:0007669"/>
    <property type="project" value="InterPro"/>
</dbReference>
<dbReference type="PANTHER" id="PTHR30411">
    <property type="entry name" value="CYTOPLASMIC PROTEIN"/>
    <property type="match status" value="1"/>
</dbReference>
<dbReference type="EMBL" id="LGUP01000403">
    <property type="protein sequence ID" value="KOG08935.1"/>
    <property type="molecule type" value="Genomic_DNA"/>
</dbReference>
<dbReference type="Proteomes" id="UP000037023">
    <property type="component" value="Unassembled WGS sequence"/>
</dbReference>
<accession>A0A0L8J5M9</accession>
<evidence type="ECO:0000313" key="3">
    <source>
        <dbReference type="Proteomes" id="UP000037023"/>
    </source>
</evidence>
<keyword evidence="2" id="KW-0030">Aminoacyl-tRNA synthetase</keyword>
<keyword evidence="2" id="KW-0436">Ligase</keyword>
<dbReference type="GO" id="GO:0004812">
    <property type="term" value="F:aminoacyl-tRNA ligase activity"/>
    <property type="evidence" value="ECO:0007669"/>
    <property type="project" value="UniProtKB-KW"/>
</dbReference>
<dbReference type="InterPro" id="IPR007214">
    <property type="entry name" value="YbaK/aa-tRNA-synth-assoc-dom"/>
</dbReference>
<proteinExistence type="predicted"/>